<sequence length="57" mass="6577">MDKTENKKKQRKTRRSKASPPGPPPNGFIHVRARRGEATDKKRRSLSSNFVESRSNR</sequence>
<feature type="compositionally biased region" description="Polar residues" evidence="1">
    <location>
        <begin position="46"/>
        <end position="57"/>
    </location>
</feature>
<feature type="region of interest" description="Disordered" evidence="1">
    <location>
        <begin position="1"/>
        <end position="57"/>
    </location>
</feature>
<dbReference type="Proteomes" id="UP001420932">
    <property type="component" value="Unassembled WGS sequence"/>
</dbReference>
<evidence type="ECO:0000313" key="2">
    <source>
        <dbReference type="EMBL" id="KAK9163094.1"/>
    </source>
</evidence>
<gene>
    <name evidence="2" type="ORF">Syun_003996</name>
</gene>
<comment type="caution">
    <text evidence="2">The sequence shown here is derived from an EMBL/GenBank/DDBJ whole genome shotgun (WGS) entry which is preliminary data.</text>
</comment>
<dbReference type="AlphaFoldDB" id="A0AAP0L662"/>
<dbReference type="EMBL" id="JBBNAF010000002">
    <property type="protein sequence ID" value="KAK9163094.1"/>
    <property type="molecule type" value="Genomic_DNA"/>
</dbReference>
<accession>A0AAP0L662</accession>
<organism evidence="2 3">
    <name type="scientific">Stephania yunnanensis</name>
    <dbReference type="NCBI Taxonomy" id="152371"/>
    <lineage>
        <taxon>Eukaryota</taxon>
        <taxon>Viridiplantae</taxon>
        <taxon>Streptophyta</taxon>
        <taxon>Embryophyta</taxon>
        <taxon>Tracheophyta</taxon>
        <taxon>Spermatophyta</taxon>
        <taxon>Magnoliopsida</taxon>
        <taxon>Ranunculales</taxon>
        <taxon>Menispermaceae</taxon>
        <taxon>Menispermoideae</taxon>
        <taxon>Cissampelideae</taxon>
        <taxon>Stephania</taxon>
    </lineage>
</organism>
<name>A0AAP0L662_9MAGN</name>
<evidence type="ECO:0000256" key="1">
    <source>
        <dbReference type="SAM" id="MobiDB-lite"/>
    </source>
</evidence>
<evidence type="ECO:0000313" key="3">
    <source>
        <dbReference type="Proteomes" id="UP001420932"/>
    </source>
</evidence>
<protein>
    <submittedName>
        <fullName evidence="2">Uncharacterized protein</fullName>
    </submittedName>
</protein>
<keyword evidence="3" id="KW-1185">Reference proteome</keyword>
<feature type="compositionally biased region" description="Basic residues" evidence="1">
    <location>
        <begin position="8"/>
        <end position="17"/>
    </location>
</feature>
<proteinExistence type="predicted"/>
<reference evidence="2 3" key="1">
    <citation type="submission" date="2024-01" db="EMBL/GenBank/DDBJ databases">
        <title>Genome assemblies of Stephania.</title>
        <authorList>
            <person name="Yang L."/>
        </authorList>
    </citation>
    <scope>NUCLEOTIDE SEQUENCE [LARGE SCALE GENOMIC DNA]</scope>
    <source>
        <strain evidence="2">YNDBR</strain>
        <tissue evidence="2">Leaf</tissue>
    </source>
</reference>